<evidence type="ECO:0000313" key="1">
    <source>
        <dbReference type="EMBL" id="GBP10365.1"/>
    </source>
</evidence>
<sequence length="191" mass="20566">MAENRNAVAKKEGSGRVTPAHWITRRQFRAAEFHRSFSQIGHQSQSCAASASHTQLCANACRTFAPPFGRANGPKGPPKTPLSTRDDASIYCSRGHLAPKRPVWCQGPAAGRKKTNYNVRSTSKSRAELGSEKSGIAVGIEIKTHMGVENGTRIESGTGIQMKNVIKIKGAIGLKIDNGIGALFNGIWELK</sequence>
<protein>
    <submittedName>
        <fullName evidence="1">Uncharacterized protein</fullName>
    </submittedName>
</protein>
<comment type="caution">
    <text evidence="1">The sequence shown here is derived from an EMBL/GenBank/DDBJ whole genome shotgun (WGS) entry which is preliminary data.</text>
</comment>
<dbReference type="Proteomes" id="UP000299102">
    <property type="component" value="Unassembled WGS sequence"/>
</dbReference>
<keyword evidence="2" id="KW-1185">Reference proteome</keyword>
<dbReference type="AlphaFoldDB" id="A0A4C1T845"/>
<dbReference type="EMBL" id="BGZK01000040">
    <property type="protein sequence ID" value="GBP10365.1"/>
    <property type="molecule type" value="Genomic_DNA"/>
</dbReference>
<gene>
    <name evidence="1" type="ORF">EVAR_5676_1</name>
</gene>
<accession>A0A4C1T845</accession>
<reference evidence="1 2" key="1">
    <citation type="journal article" date="2019" name="Commun. Biol.">
        <title>The bagworm genome reveals a unique fibroin gene that provides high tensile strength.</title>
        <authorList>
            <person name="Kono N."/>
            <person name="Nakamura H."/>
            <person name="Ohtoshi R."/>
            <person name="Tomita M."/>
            <person name="Numata K."/>
            <person name="Arakawa K."/>
        </authorList>
    </citation>
    <scope>NUCLEOTIDE SEQUENCE [LARGE SCALE GENOMIC DNA]</scope>
</reference>
<evidence type="ECO:0000313" key="2">
    <source>
        <dbReference type="Proteomes" id="UP000299102"/>
    </source>
</evidence>
<name>A0A4C1T845_EUMVA</name>
<proteinExistence type="predicted"/>
<organism evidence="1 2">
    <name type="scientific">Eumeta variegata</name>
    <name type="common">Bagworm moth</name>
    <name type="synonym">Eumeta japonica</name>
    <dbReference type="NCBI Taxonomy" id="151549"/>
    <lineage>
        <taxon>Eukaryota</taxon>
        <taxon>Metazoa</taxon>
        <taxon>Ecdysozoa</taxon>
        <taxon>Arthropoda</taxon>
        <taxon>Hexapoda</taxon>
        <taxon>Insecta</taxon>
        <taxon>Pterygota</taxon>
        <taxon>Neoptera</taxon>
        <taxon>Endopterygota</taxon>
        <taxon>Lepidoptera</taxon>
        <taxon>Glossata</taxon>
        <taxon>Ditrysia</taxon>
        <taxon>Tineoidea</taxon>
        <taxon>Psychidae</taxon>
        <taxon>Oiketicinae</taxon>
        <taxon>Eumeta</taxon>
    </lineage>
</organism>